<dbReference type="Pfam" id="PF06823">
    <property type="entry name" value="DUF1236"/>
    <property type="match status" value="1"/>
</dbReference>
<keyword evidence="3" id="KW-1185">Reference proteome</keyword>
<protein>
    <submittedName>
        <fullName evidence="2">DUF1236 domain-containing protein</fullName>
    </submittedName>
</protein>
<name>A0ABU1DH75_9HYPH</name>
<sequence>MRIALAACAFSVLSIAAPTLASAQGVVIEERRSPDVVVREREERVIVREPRARVVVPDTVRRYVVEERRPSVTYERRVVVGDVLPEEVEVYDVPDSDYEYAVLNGRRVIVDDDRRVVDEFD</sequence>
<comment type="caution">
    <text evidence="2">The sequence shown here is derived from an EMBL/GenBank/DDBJ whole genome shotgun (WGS) entry which is preliminary data.</text>
</comment>
<evidence type="ECO:0000256" key="1">
    <source>
        <dbReference type="SAM" id="SignalP"/>
    </source>
</evidence>
<accession>A0ABU1DH75</accession>
<gene>
    <name evidence="2" type="ORF">IHQ68_12660</name>
</gene>
<dbReference type="EMBL" id="JADBEO010000026">
    <property type="protein sequence ID" value="MDR4307469.1"/>
    <property type="molecule type" value="Genomic_DNA"/>
</dbReference>
<reference evidence="2" key="1">
    <citation type="submission" date="2020-10" db="EMBL/GenBank/DDBJ databases">
        <authorList>
            <person name="Abbas A."/>
            <person name="Razzaq R."/>
            <person name="Waqas M."/>
            <person name="Abbas N."/>
            <person name="Nielsen T.K."/>
            <person name="Hansen L.H."/>
            <person name="Hussain S."/>
            <person name="Shahid M."/>
        </authorList>
    </citation>
    <scope>NUCLEOTIDE SEQUENCE</scope>
    <source>
        <strain evidence="2">S14</strain>
    </source>
</reference>
<keyword evidence="1" id="KW-0732">Signal</keyword>
<dbReference type="RefSeq" id="WP_309392352.1">
    <property type="nucleotide sequence ID" value="NZ_JADBEO010000026.1"/>
</dbReference>
<dbReference type="InterPro" id="IPR009642">
    <property type="entry name" value="DUF1236"/>
</dbReference>
<feature type="chain" id="PRO_5046001598" evidence="1">
    <location>
        <begin position="24"/>
        <end position="121"/>
    </location>
</feature>
<feature type="signal peptide" evidence="1">
    <location>
        <begin position="1"/>
        <end position="23"/>
    </location>
</feature>
<organism evidence="2 3">
    <name type="scientific">Chelatococcus sambhunathii</name>
    <dbReference type="NCBI Taxonomy" id="363953"/>
    <lineage>
        <taxon>Bacteria</taxon>
        <taxon>Pseudomonadati</taxon>
        <taxon>Pseudomonadota</taxon>
        <taxon>Alphaproteobacteria</taxon>
        <taxon>Hyphomicrobiales</taxon>
        <taxon>Chelatococcaceae</taxon>
        <taxon>Chelatococcus</taxon>
    </lineage>
</organism>
<evidence type="ECO:0000313" key="2">
    <source>
        <dbReference type="EMBL" id="MDR4307469.1"/>
    </source>
</evidence>
<proteinExistence type="predicted"/>
<dbReference type="Proteomes" id="UP001181622">
    <property type="component" value="Unassembled WGS sequence"/>
</dbReference>
<evidence type="ECO:0000313" key="3">
    <source>
        <dbReference type="Proteomes" id="UP001181622"/>
    </source>
</evidence>